<accession>A0A9W7EYG4</accession>
<dbReference type="EMBL" id="BRXX01000163">
    <property type="protein sequence ID" value="GMH95075.1"/>
    <property type="molecule type" value="Genomic_DNA"/>
</dbReference>
<dbReference type="AlphaFoldDB" id="A0A9W7EYG4"/>
<name>A0A9W7EYG4_9STRA</name>
<dbReference type="InterPro" id="IPR029063">
    <property type="entry name" value="SAM-dependent_MTases_sf"/>
</dbReference>
<protein>
    <recommendedName>
        <fullName evidence="3">Methyltransferase domain-containing protein</fullName>
    </recommendedName>
</protein>
<evidence type="ECO:0000313" key="1">
    <source>
        <dbReference type="EMBL" id="GMH95075.1"/>
    </source>
</evidence>
<evidence type="ECO:0000313" key="2">
    <source>
        <dbReference type="Proteomes" id="UP001165160"/>
    </source>
</evidence>
<dbReference type="Pfam" id="PF06325">
    <property type="entry name" value="PrmA"/>
    <property type="match status" value="1"/>
</dbReference>
<proteinExistence type="predicted"/>
<dbReference type="SUPFAM" id="SSF53335">
    <property type="entry name" value="S-adenosyl-L-methionine-dependent methyltransferases"/>
    <property type="match status" value="1"/>
</dbReference>
<evidence type="ECO:0008006" key="3">
    <source>
        <dbReference type="Google" id="ProtNLM"/>
    </source>
</evidence>
<sequence length="272" mass="30010">MNILRVPRRFSSSCSIFTPTPASEATIEGIRALADRRPNFWKDKIGLDWGTGTGILARETLSLGAKSCIGLDISPANIRHASAKAAKAPAPFFVADGFTPHCEAGSEAIAEVRESRGGFDFIVANPPASSGDDGFGFRRRILADAVEMGLLRKGGHILMQWLSYYGTRNDDPIDSRGARAARAAEGLQYEEVVHETSWQPLWDDNSASRAILMPQLMQYANAEGRGEQRFYCHPAEDGRLLTARETVEWMTAVDGELRVPKCRWSINLFNYS</sequence>
<dbReference type="CDD" id="cd02440">
    <property type="entry name" value="AdoMet_MTases"/>
    <property type="match status" value="1"/>
</dbReference>
<comment type="caution">
    <text evidence="1">The sequence shown here is derived from an EMBL/GenBank/DDBJ whole genome shotgun (WGS) entry which is preliminary data.</text>
</comment>
<keyword evidence="2" id="KW-1185">Reference proteome</keyword>
<gene>
    <name evidence="1" type="ORF">TrVE_jg10315</name>
</gene>
<organism evidence="1 2">
    <name type="scientific">Triparma verrucosa</name>
    <dbReference type="NCBI Taxonomy" id="1606542"/>
    <lineage>
        <taxon>Eukaryota</taxon>
        <taxon>Sar</taxon>
        <taxon>Stramenopiles</taxon>
        <taxon>Ochrophyta</taxon>
        <taxon>Bolidophyceae</taxon>
        <taxon>Parmales</taxon>
        <taxon>Triparmaceae</taxon>
        <taxon>Triparma</taxon>
    </lineage>
</organism>
<reference evidence="2" key="1">
    <citation type="journal article" date="2023" name="Commun. Biol.">
        <title>Genome analysis of Parmales, the sister group of diatoms, reveals the evolutionary specialization of diatoms from phago-mixotrophs to photoautotrophs.</title>
        <authorList>
            <person name="Ban H."/>
            <person name="Sato S."/>
            <person name="Yoshikawa S."/>
            <person name="Yamada K."/>
            <person name="Nakamura Y."/>
            <person name="Ichinomiya M."/>
            <person name="Sato N."/>
            <person name="Blanc-Mathieu R."/>
            <person name="Endo H."/>
            <person name="Kuwata A."/>
            <person name="Ogata H."/>
        </authorList>
    </citation>
    <scope>NUCLEOTIDE SEQUENCE [LARGE SCALE GENOMIC DNA]</scope>
    <source>
        <strain evidence="2">NIES 3699</strain>
    </source>
</reference>
<dbReference type="Proteomes" id="UP001165160">
    <property type="component" value="Unassembled WGS sequence"/>
</dbReference>
<dbReference type="Gene3D" id="3.40.50.150">
    <property type="entry name" value="Vaccinia Virus protein VP39"/>
    <property type="match status" value="1"/>
</dbReference>